<dbReference type="Proteomes" id="UP000618382">
    <property type="component" value="Unassembled WGS sequence"/>
</dbReference>
<name>A0ABQ4D8E8_9CELL</name>
<evidence type="ECO:0000313" key="3">
    <source>
        <dbReference type="Proteomes" id="UP000618382"/>
    </source>
</evidence>
<proteinExistence type="predicted"/>
<dbReference type="SUPFAM" id="SSF55729">
    <property type="entry name" value="Acyl-CoA N-acyltransferases (Nat)"/>
    <property type="match status" value="1"/>
</dbReference>
<comment type="caution">
    <text evidence="2">The sequence shown here is derived from an EMBL/GenBank/DDBJ whole genome shotgun (WGS) entry which is preliminary data.</text>
</comment>
<dbReference type="InterPro" id="IPR000182">
    <property type="entry name" value="GNAT_dom"/>
</dbReference>
<dbReference type="CDD" id="cd04301">
    <property type="entry name" value="NAT_SF"/>
    <property type="match status" value="1"/>
</dbReference>
<feature type="domain" description="N-acetyltransferase" evidence="1">
    <location>
        <begin position="65"/>
        <end position="206"/>
    </location>
</feature>
<dbReference type="EMBL" id="BONN01000002">
    <property type="protein sequence ID" value="GIG32007.1"/>
    <property type="molecule type" value="Genomic_DNA"/>
</dbReference>
<evidence type="ECO:0000259" key="1">
    <source>
        <dbReference type="PROSITE" id="PS51186"/>
    </source>
</evidence>
<sequence length="206" mass="21242">MSLTWAPSVRHHAAVTTAAVVVRDDDPRRPGLERDGLVVVSTSWGAHHVDHGPAHLDALIARADADVAELGPADADDLLALDAATCADFPTGPATSHEPLTPVTARAALTPPSRTFGARVDGRLVAVTVVDVDGTHAETAFTTTDRGYRGRGLGAAVKALAVRTLRAEGVGTLRTGGAGENAASLAVNRAVGYVVDETWLTYGRGA</sequence>
<reference evidence="2 3" key="1">
    <citation type="submission" date="2021-01" db="EMBL/GenBank/DDBJ databases">
        <title>Whole genome shotgun sequence of Cellulomonas oligotrophica NBRC 109435.</title>
        <authorList>
            <person name="Komaki H."/>
            <person name="Tamura T."/>
        </authorList>
    </citation>
    <scope>NUCLEOTIDE SEQUENCE [LARGE SCALE GENOMIC DNA]</scope>
    <source>
        <strain evidence="2 3">NBRC 109435</strain>
    </source>
</reference>
<accession>A0ABQ4D8E8</accession>
<dbReference type="Pfam" id="PF00583">
    <property type="entry name" value="Acetyltransf_1"/>
    <property type="match status" value="1"/>
</dbReference>
<evidence type="ECO:0000313" key="2">
    <source>
        <dbReference type="EMBL" id="GIG32007.1"/>
    </source>
</evidence>
<keyword evidence="3" id="KW-1185">Reference proteome</keyword>
<protein>
    <recommendedName>
        <fullName evidence="1">N-acetyltransferase domain-containing protein</fullName>
    </recommendedName>
</protein>
<gene>
    <name evidence="2" type="ORF">Col01nite_11660</name>
</gene>
<dbReference type="PROSITE" id="PS51186">
    <property type="entry name" value="GNAT"/>
    <property type="match status" value="1"/>
</dbReference>
<dbReference type="Gene3D" id="3.40.630.30">
    <property type="match status" value="1"/>
</dbReference>
<dbReference type="InterPro" id="IPR016181">
    <property type="entry name" value="Acyl_CoA_acyltransferase"/>
</dbReference>
<organism evidence="2 3">
    <name type="scientific">Cellulomonas oligotrophica</name>
    <dbReference type="NCBI Taxonomy" id="931536"/>
    <lineage>
        <taxon>Bacteria</taxon>
        <taxon>Bacillati</taxon>
        <taxon>Actinomycetota</taxon>
        <taxon>Actinomycetes</taxon>
        <taxon>Micrococcales</taxon>
        <taxon>Cellulomonadaceae</taxon>
        <taxon>Cellulomonas</taxon>
    </lineage>
</organism>